<reference evidence="1" key="1">
    <citation type="submission" date="2021-06" db="EMBL/GenBank/DDBJ databases">
        <authorList>
            <person name="Kallberg Y."/>
            <person name="Tangrot J."/>
            <person name="Rosling A."/>
        </authorList>
    </citation>
    <scope>NUCLEOTIDE SEQUENCE</scope>
    <source>
        <strain evidence="1">28 12/20/2015</strain>
    </source>
</reference>
<name>A0ACA9PAX4_9GLOM</name>
<evidence type="ECO:0000313" key="1">
    <source>
        <dbReference type="EMBL" id="CAG8697178.1"/>
    </source>
</evidence>
<sequence>RGLLVYAQDIDSGIVSLNDTSYDYAIAVVPSSAIPNDQAGTTSLAHRPGSFSQFGILTFGTNYTGAYQFADPNSASFIYIANLSCADQPVLNCSPGARTFNTTAVLCLAVSNPNSCETKFSYSISFTSGIKYPALAVYASNPSSCPTKTTPLVSTTTIDSASYTGTGLTLSSNADSVNLSMN</sequence>
<gene>
    <name evidence="1" type="ORF">SPELUC_LOCUS11085</name>
</gene>
<protein>
    <submittedName>
        <fullName evidence="1">9606_t:CDS:1</fullName>
    </submittedName>
</protein>
<feature type="non-terminal residue" evidence="1">
    <location>
        <position position="1"/>
    </location>
</feature>
<keyword evidence="2" id="KW-1185">Reference proteome</keyword>
<dbReference type="EMBL" id="CAJVPW010022353">
    <property type="protein sequence ID" value="CAG8697178.1"/>
    <property type="molecule type" value="Genomic_DNA"/>
</dbReference>
<proteinExistence type="predicted"/>
<organism evidence="1 2">
    <name type="scientific">Cetraspora pellucida</name>
    <dbReference type="NCBI Taxonomy" id="1433469"/>
    <lineage>
        <taxon>Eukaryota</taxon>
        <taxon>Fungi</taxon>
        <taxon>Fungi incertae sedis</taxon>
        <taxon>Mucoromycota</taxon>
        <taxon>Glomeromycotina</taxon>
        <taxon>Glomeromycetes</taxon>
        <taxon>Diversisporales</taxon>
        <taxon>Gigasporaceae</taxon>
        <taxon>Cetraspora</taxon>
    </lineage>
</organism>
<evidence type="ECO:0000313" key="2">
    <source>
        <dbReference type="Proteomes" id="UP000789366"/>
    </source>
</evidence>
<feature type="non-terminal residue" evidence="1">
    <location>
        <position position="182"/>
    </location>
</feature>
<accession>A0ACA9PAX4</accession>
<comment type="caution">
    <text evidence="1">The sequence shown here is derived from an EMBL/GenBank/DDBJ whole genome shotgun (WGS) entry which is preliminary data.</text>
</comment>
<dbReference type="Proteomes" id="UP000789366">
    <property type="component" value="Unassembled WGS sequence"/>
</dbReference>